<dbReference type="KEGG" id="vg:10359149"/>
<dbReference type="GO" id="GO:0006269">
    <property type="term" value="P:DNA replication, synthesis of primer"/>
    <property type="evidence" value="ECO:0007669"/>
    <property type="project" value="TreeGrafter"/>
</dbReference>
<protein>
    <submittedName>
        <fullName evidence="5">Gp119</fullName>
    </submittedName>
</protein>
<evidence type="ECO:0000256" key="3">
    <source>
        <dbReference type="ARBA" id="ARBA00022833"/>
    </source>
</evidence>
<dbReference type="PANTHER" id="PTHR30313:SF2">
    <property type="entry name" value="DNA PRIMASE"/>
    <property type="match status" value="1"/>
</dbReference>
<evidence type="ECO:0000259" key="4">
    <source>
        <dbReference type="SMART" id="SM00400"/>
    </source>
</evidence>
<dbReference type="GeneID" id="10359149"/>
<keyword evidence="3" id="KW-0862">Zinc</keyword>
<sequence>MFLDLVREVAGIETQEGTEARFACPFCADDKRRLYLDTESNVWHCFHCDKAGNSVSFTKEVFEVSYRDALEILKTFDCEPGREHVAYFSKYGDSLTDAEKLFLAMHENDEEEETVEVVKTCPAFPVGYKPIIPNFNEPEARPFIEYLANRNVSYEDVERHMMCYVVEGTVQRVGKTPLNLRNHIVFPTFNDDGSARYWNTRSIEPDAYVKAYNAPSEPHEYGKRDSIFNINQAQYTDKLIICEGVFDALTCGPSGIATFGKQVTDEQVLLIEQAIAKNPTLKVYIFLDRDAVEQGDKLAKQLLNTTQNVYLVNNTMGGDANDLGSESVTQLIEHAEVYTPASSLKYMLGFS</sequence>
<dbReference type="SUPFAM" id="SSF56731">
    <property type="entry name" value="DNA primase core"/>
    <property type="match status" value="1"/>
</dbReference>
<organism evidence="5 6">
    <name type="scientific">Brochothrix phage A9</name>
    <dbReference type="NCBI Taxonomy" id="857312"/>
    <lineage>
        <taxon>Viruses</taxon>
        <taxon>Duplodnaviria</taxon>
        <taxon>Heunggongvirae</taxon>
        <taxon>Uroviricota</taxon>
        <taxon>Caudoviricetes</taxon>
        <taxon>Herelleviridae</taxon>
        <taxon>Klumppvirus</taxon>
        <taxon>Klumppvirus A9</taxon>
    </lineage>
</organism>
<evidence type="ECO:0000313" key="6">
    <source>
        <dbReference type="Proteomes" id="UP000000331"/>
    </source>
</evidence>
<dbReference type="InterPro" id="IPR036977">
    <property type="entry name" value="DNA_primase_Znf_CHC2"/>
</dbReference>
<dbReference type="InterPro" id="IPR050219">
    <property type="entry name" value="DnaG_primase"/>
</dbReference>
<keyword evidence="1" id="KW-0479">Metal-binding</keyword>
<dbReference type="GO" id="GO:0008270">
    <property type="term" value="F:zinc ion binding"/>
    <property type="evidence" value="ECO:0007669"/>
    <property type="project" value="UniProtKB-KW"/>
</dbReference>
<dbReference type="PANTHER" id="PTHR30313">
    <property type="entry name" value="DNA PRIMASE"/>
    <property type="match status" value="1"/>
</dbReference>
<evidence type="ECO:0000313" key="5">
    <source>
        <dbReference type="EMBL" id="ADJ53153.1"/>
    </source>
</evidence>
<dbReference type="OrthoDB" id="3519at10239"/>
<dbReference type="InterPro" id="IPR002694">
    <property type="entry name" value="Znf_CHC2"/>
</dbReference>
<dbReference type="Gene3D" id="3.40.1360.10">
    <property type="match status" value="1"/>
</dbReference>
<dbReference type="RefSeq" id="YP_004301452.1">
    <property type="nucleotide sequence ID" value="NC_015253.1"/>
</dbReference>
<reference evidence="5 6" key="1">
    <citation type="journal article" date="2010" name="J. Bacteriol.">
        <title>Brochothrix thermosphacta bacteriophages feature heterogeneous and highly mosaic genomes and utilize unique prophage insertion sites.</title>
        <authorList>
            <person name="Kilcher S."/>
            <person name="Loessner M.J."/>
            <person name="Klumpp J."/>
        </authorList>
    </citation>
    <scope>NUCLEOTIDE SEQUENCE [LARGE SCALE GENOMIC DNA]</scope>
</reference>
<dbReference type="SUPFAM" id="SSF57783">
    <property type="entry name" value="Zinc beta-ribbon"/>
    <property type="match status" value="1"/>
</dbReference>
<dbReference type="Pfam" id="PF01807">
    <property type="entry name" value="Zn_ribbon_DnaG"/>
    <property type="match status" value="1"/>
</dbReference>
<dbReference type="Gene3D" id="3.90.580.10">
    <property type="entry name" value="Zinc finger, CHC2-type domain"/>
    <property type="match status" value="1"/>
</dbReference>
<name>D9J0R6_9CAUD</name>
<keyword evidence="2" id="KW-0863">Zinc-finger</keyword>
<dbReference type="GO" id="GO:0003677">
    <property type="term" value="F:DNA binding"/>
    <property type="evidence" value="ECO:0007669"/>
    <property type="project" value="InterPro"/>
</dbReference>
<proteinExistence type="predicted"/>
<dbReference type="GO" id="GO:0003899">
    <property type="term" value="F:DNA-directed RNA polymerase activity"/>
    <property type="evidence" value="ECO:0007669"/>
    <property type="project" value="InterPro"/>
</dbReference>
<dbReference type="SMART" id="SM00400">
    <property type="entry name" value="ZnF_CHCC"/>
    <property type="match status" value="1"/>
</dbReference>
<accession>D9J0R6</accession>
<dbReference type="Proteomes" id="UP000000331">
    <property type="component" value="Segment"/>
</dbReference>
<feature type="domain" description="Zinc finger CHC2-type" evidence="4">
    <location>
        <begin position="24"/>
        <end position="74"/>
    </location>
</feature>
<evidence type="ECO:0000256" key="2">
    <source>
        <dbReference type="ARBA" id="ARBA00022771"/>
    </source>
</evidence>
<keyword evidence="6" id="KW-1185">Reference proteome</keyword>
<evidence type="ECO:0000256" key="1">
    <source>
        <dbReference type="ARBA" id="ARBA00022723"/>
    </source>
</evidence>
<dbReference type="EMBL" id="HM242243">
    <property type="protein sequence ID" value="ADJ53153.1"/>
    <property type="molecule type" value="Genomic_DNA"/>
</dbReference>